<dbReference type="AlphaFoldDB" id="A0A183EK51"/>
<dbReference type="Proteomes" id="UP000271098">
    <property type="component" value="Unassembled WGS sequence"/>
</dbReference>
<evidence type="ECO:0000313" key="3">
    <source>
        <dbReference type="WBParaSite" id="GPUH_0002136801-mRNA-1"/>
    </source>
</evidence>
<reference evidence="1 2" key="2">
    <citation type="submission" date="2018-11" db="EMBL/GenBank/DDBJ databases">
        <authorList>
            <consortium name="Pathogen Informatics"/>
        </authorList>
    </citation>
    <scope>NUCLEOTIDE SEQUENCE [LARGE SCALE GENOMIC DNA]</scope>
</reference>
<name>A0A183EK51_9BILA</name>
<reference evidence="3" key="1">
    <citation type="submission" date="2016-06" db="UniProtKB">
        <authorList>
            <consortium name="WormBaseParasite"/>
        </authorList>
    </citation>
    <scope>IDENTIFICATION</scope>
</reference>
<keyword evidence="2" id="KW-1185">Reference proteome</keyword>
<evidence type="ECO:0000313" key="2">
    <source>
        <dbReference type="Proteomes" id="UP000271098"/>
    </source>
</evidence>
<evidence type="ECO:0000313" key="1">
    <source>
        <dbReference type="EMBL" id="VDN38048.1"/>
    </source>
</evidence>
<proteinExistence type="predicted"/>
<accession>A0A183EK51</accession>
<protein>
    <submittedName>
        <fullName evidence="3">Phage protein</fullName>
    </submittedName>
</protein>
<organism evidence="3">
    <name type="scientific">Gongylonema pulchrum</name>
    <dbReference type="NCBI Taxonomy" id="637853"/>
    <lineage>
        <taxon>Eukaryota</taxon>
        <taxon>Metazoa</taxon>
        <taxon>Ecdysozoa</taxon>
        <taxon>Nematoda</taxon>
        <taxon>Chromadorea</taxon>
        <taxon>Rhabditida</taxon>
        <taxon>Spirurina</taxon>
        <taxon>Spiruromorpha</taxon>
        <taxon>Spiruroidea</taxon>
        <taxon>Gongylonematidae</taxon>
        <taxon>Gongylonema</taxon>
    </lineage>
</organism>
<dbReference type="WBParaSite" id="GPUH_0002136801-mRNA-1">
    <property type="protein sequence ID" value="GPUH_0002136801-mRNA-1"/>
    <property type="gene ID" value="GPUH_0002136801"/>
</dbReference>
<dbReference type="OrthoDB" id="5838447at2759"/>
<gene>
    <name evidence="1" type="ORF">GPUH_LOCUS21342</name>
</gene>
<dbReference type="EMBL" id="UYRT01092383">
    <property type="protein sequence ID" value="VDN38048.1"/>
    <property type="molecule type" value="Genomic_DNA"/>
</dbReference>
<sequence length="77" mass="9176">MERHLMSKKITELNNVLEKINGATNKVMIEMDNRVDDLNRDWQKRLQSQNFKWKDRISALSNYDNRLAVRVVKQSVT</sequence>